<keyword evidence="2 4" id="KW-0238">DNA-binding</keyword>
<name>A0A840WUD6_9ACTN</name>
<evidence type="ECO:0000256" key="4">
    <source>
        <dbReference type="PROSITE-ProRule" id="PRU00335"/>
    </source>
</evidence>
<sequence length="183" mass="19830">MPRAQSDTKAEIRAVALDLFGQKGYEKTSLREIAERLEITKAALYYHFPSKGDLLRALIDPLRQDSEDLVRRFDGPVDDPRELLGAYFDLCVRHGTLMRALLNDLGSLTEAGLVELVMDWRSRLDAALVGENPGTPARMGAVVALGGIQDIAVVLPYGDAAAHREAAVEIALAALRAGTSGMD</sequence>
<dbReference type="InterPro" id="IPR023772">
    <property type="entry name" value="DNA-bd_HTH_TetR-type_CS"/>
</dbReference>
<dbReference type="EMBL" id="JACHDO010000001">
    <property type="protein sequence ID" value="MBB5495147.1"/>
    <property type="molecule type" value="Genomic_DNA"/>
</dbReference>
<evidence type="ECO:0000256" key="1">
    <source>
        <dbReference type="ARBA" id="ARBA00023015"/>
    </source>
</evidence>
<dbReference type="InterPro" id="IPR009057">
    <property type="entry name" value="Homeodomain-like_sf"/>
</dbReference>
<dbReference type="PROSITE" id="PS01081">
    <property type="entry name" value="HTH_TETR_1"/>
    <property type="match status" value="1"/>
</dbReference>
<dbReference type="InterPro" id="IPR001647">
    <property type="entry name" value="HTH_TetR"/>
</dbReference>
<keyword evidence="3" id="KW-0804">Transcription</keyword>
<comment type="caution">
    <text evidence="6">The sequence shown here is derived from an EMBL/GenBank/DDBJ whole genome shotgun (WGS) entry which is preliminary data.</text>
</comment>
<accession>A0A840WUD6</accession>
<keyword evidence="1" id="KW-0805">Transcription regulation</keyword>
<feature type="domain" description="HTH tetR-type" evidence="5">
    <location>
        <begin position="6"/>
        <end position="66"/>
    </location>
</feature>
<reference evidence="6 7" key="1">
    <citation type="submission" date="2020-08" db="EMBL/GenBank/DDBJ databases">
        <title>Sequencing the genomes of 1000 actinobacteria strains.</title>
        <authorList>
            <person name="Klenk H.-P."/>
        </authorList>
    </citation>
    <scope>NUCLEOTIDE SEQUENCE [LARGE SCALE GENOMIC DNA]</scope>
    <source>
        <strain evidence="6 7">DSM 44598</strain>
    </source>
</reference>
<dbReference type="Pfam" id="PF00440">
    <property type="entry name" value="TetR_N"/>
    <property type="match status" value="1"/>
</dbReference>
<dbReference type="GO" id="GO:0000976">
    <property type="term" value="F:transcription cis-regulatory region binding"/>
    <property type="evidence" value="ECO:0007669"/>
    <property type="project" value="TreeGrafter"/>
</dbReference>
<feature type="DNA-binding region" description="H-T-H motif" evidence="4">
    <location>
        <begin position="29"/>
        <end position="48"/>
    </location>
</feature>
<dbReference type="AlphaFoldDB" id="A0A840WUD6"/>
<gene>
    <name evidence="6" type="ORF">HNR07_006284</name>
</gene>
<dbReference type="PANTHER" id="PTHR30055:SF234">
    <property type="entry name" value="HTH-TYPE TRANSCRIPTIONAL REGULATOR BETI"/>
    <property type="match status" value="1"/>
</dbReference>
<proteinExistence type="predicted"/>
<dbReference type="RefSeq" id="WP_184369569.1">
    <property type="nucleotide sequence ID" value="NZ_BAAAKM010000040.1"/>
</dbReference>
<dbReference type="SUPFAM" id="SSF46689">
    <property type="entry name" value="Homeodomain-like"/>
    <property type="match status" value="1"/>
</dbReference>
<dbReference type="InterPro" id="IPR050109">
    <property type="entry name" value="HTH-type_TetR-like_transc_reg"/>
</dbReference>
<evidence type="ECO:0000313" key="7">
    <source>
        <dbReference type="Proteomes" id="UP000579647"/>
    </source>
</evidence>
<evidence type="ECO:0000313" key="6">
    <source>
        <dbReference type="EMBL" id="MBB5495147.1"/>
    </source>
</evidence>
<dbReference type="Proteomes" id="UP000579647">
    <property type="component" value="Unassembled WGS sequence"/>
</dbReference>
<dbReference type="PRINTS" id="PR00455">
    <property type="entry name" value="HTHTETR"/>
</dbReference>
<dbReference type="PANTHER" id="PTHR30055">
    <property type="entry name" value="HTH-TYPE TRANSCRIPTIONAL REGULATOR RUTR"/>
    <property type="match status" value="1"/>
</dbReference>
<keyword evidence="7" id="KW-1185">Reference proteome</keyword>
<evidence type="ECO:0000256" key="3">
    <source>
        <dbReference type="ARBA" id="ARBA00023163"/>
    </source>
</evidence>
<dbReference type="PROSITE" id="PS50977">
    <property type="entry name" value="HTH_TETR_2"/>
    <property type="match status" value="1"/>
</dbReference>
<dbReference type="GO" id="GO:0003700">
    <property type="term" value="F:DNA-binding transcription factor activity"/>
    <property type="evidence" value="ECO:0007669"/>
    <property type="project" value="TreeGrafter"/>
</dbReference>
<protein>
    <submittedName>
        <fullName evidence="6">AcrR family transcriptional regulator</fullName>
    </submittedName>
</protein>
<organism evidence="6 7">
    <name type="scientific">Nocardiopsis metallicus</name>
    <dbReference type="NCBI Taxonomy" id="179819"/>
    <lineage>
        <taxon>Bacteria</taxon>
        <taxon>Bacillati</taxon>
        <taxon>Actinomycetota</taxon>
        <taxon>Actinomycetes</taxon>
        <taxon>Streptosporangiales</taxon>
        <taxon>Nocardiopsidaceae</taxon>
        <taxon>Nocardiopsis</taxon>
    </lineage>
</organism>
<evidence type="ECO:0000256" key="2">
    <source>
        <dbReference type="ARBA" id="ARBA00023125"/>
    </source>
</evidence>
<evidence type="ECO:0000259" key="5">
    <source>
        <dbReference type="PROSITE" id="PS50977"/>
    </source>
</evidence>
<dbReference type="Gene3D" id="1.10.357.10">
    <property type="entry name" value="Tetracycline Repressor, domain 2"/>
    <property type="match status" value="1"/>
</dbReference>